<gene>
    <name evidence="1" type="ORF">Pen02_24180</name>
</gene>
<evidence type="ECO:0008006" key="3">
    <source>
        <dbReference type="Google" id="ProtNLM"/>
    </source>
</evidence>
<proteinExistence type="predicted"/>
<evidence type="ECO:0000313" key="2">
    <source>
        <dbReference type="Proteomes" id="UP000646749"/>
    </source>
</evidence>
<dbReference type="Proteomes" id="UP000646749">
    <property type="component" value="Unassembled WGS sequence"/>
</dbReference>
<accession>A0ABQ4DZG5</accession>
<dbReference type="RefSeq" id="WP_203866056.1">
    <property type="nucleotide sequence ID" value="NZ_BONW01000011.1"/>
</dbReference>
<sequence>MAGRNVGEARTVLEQLLRQQDRTYEEVAAEFERLARTLGERGLSITARHLRRLASGERSGTTPATRRVLHAMFNLPVDELLRPWGGDQLVDPSRAAVVVPASQTEVELLEMAAEESRRFALDRDLPMSGEVIEGLHEEVRDLANLYGTQPLPTILGRLVAAQGTILSFLERRQTPANARELYFLATIVGALLANAANDVSKPDLALTHARTAYLWADYTGHDGLRTWVRGLQSYICFWADRSREALRYADLGAQTTPQTTGTASAWLYAGQARAWASLGNAEQARANIQRAEEAQERARGDELDEMGGLCVFGRPKLLYYAGRALATLPTESDDADRLSSQAVRAYQDRDQPGWDFTCLADSHISLALARVSRGELDGVADSLRPVLALPPEKRIHDLVRTMHLVHRSLNRFDSAESRDLQETIEGFGRTSLPNVLG</sequence>
<dbReference type="EMBL" id="BONW01000011">
    <property type="protein sequence ID" value="GIG87482.1"/>
    <property type="molecule type" value="Genomic_DNA"/>
</dbReference>
<organism evidence="1 2">
    <name type="scientific">Plantactinospora endophytica</name>
    <dbReference type="NCBI Taxonomy" id="673535"/>
    <lineage>
        <taxon>Bacteria</taxon>
        <taxon>Bacillati</taxon>
        <taxon>Actinomycetota</taxon>
        <taxon>Actinomycetes</taxon>
        <taxon>Micromonosporales</taxon>
        <taxon>Micromonosporaceae</taxon>
        <taxon>Plantactinospora</taxon>
    </lineage>
</organism>
<name>A0ABQ4DZG5_9ACTN</name>
<evidence type="ECO:0000313" key="1">
    <source>
        <dbReference type="EMBL" id="GIG87482.1"/>
    </source>
</evidence>
<dbReference type="Gene3D" id="1.25.40.10">
    <property type="entry name" value="Tetratricopeptide repeat domain"/>
    <property type="match status" value="1"/>
</dbReference>
<dbReference type="Gene3D" id="1.10.260.40">
    <property type="entry name" value="lambda repressor-like DNA-binding domains"/>
    <property type="match status" value="1"/>
</dbReference>
<reference evidence="1 2" key="1">
    <citation type="submission" date="2021-01" db="EMBL/GenBank/DDBJ databases">
        <title>Whole genome shotgun sequence of Plantactinospora endophytica NBRC 110450.</title>
        <authorList>
            <person name="Komaki H."/>
            <person name="Tamura T."/>
        </authorList>
    </citation>
    <scope>NUCLEOTIDE SEQUENCE [LARGE SCALE GENOMIC DNA]</scope>
    <source>
        <strain evidence="1 2">NBRC 110450</strain>
    </source>
</reference>
<comment type="caution">
    <text evidence="1">The sequence shown here is derived from an EMBL/GenBank/DDBJ whole genome shotgun (WGS) entry which is preliminary data.</text>
</comment>
<keyword evidence="2" id="KW-1185">Reference proteome</keyword>
<dbReference type="SUPFAM" id="SSF48452">
    <property type="entry name" value="TPR-like"/>
    <property type="match status" value="1"/>
</dbReference>
<dbReference type="InterPro" id="IPR011990">
    <property type="entry name" value="TPR-like_helical_dom_sf"/>
</dbReference>
<dbReference type="InterPro" id="IPR010982">
    <property type="entry name" value="Lambda_DNA-bd_dom_sf"/>
</dbReference>
<protein>
    <recommendedName>
        <fullName evidence="3">XRE family transcriptional regulator</fullName>
    </recommendedName>
</protein>